<accession>A0A0F5Q9T6</accession>
<dbReference type="Pfam" id="PF13442">
    <property type="entry name" value="Cytochrome_CBB3"/>
    <property type="match status" value="1"/>
</dbReference>
<dbReference type="PATRIC" id="fig|1293439.3.peg.2189"/>
<comment type="caution">
    <text evidence="6">The sequence shown here is derived from an EMBL/GenBank/DDBJ whole genome shotgun (WGS) entry which is preliminary data.</text>
</comment>
<evidence type="ECO:0000256" key="3">
    <source>
        <dbReference type="ARBA" id="ARBA00023004"/>
    </source>
</evidence>
<feature type="domain" description="Cytochrome c" evidence="5">
    <location>
        <begin position="25"/>
        <end position="105"/>
    </location>
</feature>
<evidence type="ECO:0000256" key="4">
    <source>
        <dbReference type="PROSITE-ProRule" id="PRU00433"/>
    </source>
</evidence>
<keyword evidence="2 4" id="KW-0479">Metal-binding</keyword>
<evidence type="ECO:0000259" key="5">
    <source>
        <dbReference type="PROSITE" id="PS51007"/>
    </source>
</evidence>
<evidence type="ECO:0000256" key="1">
    <source>
        <dbReference type="ARBA" id="ARBA00022617"/>
    </source>
</evidence>
<evidence type="ECO:0000313" key="6">
    <source>
        <dbReference type="EMBL" id="KKC37496.1"/>
    </source>
</evidence>
<dbReference type="InterPro" id="IPR009056">
    <property type="entry name" value="Cyt_c-like_dom"/>
</dbReference>
<evidence type="ECO:0000313" key="7">
    <source>
        <dbReference type="Proteomes" id="UP000033411"/>
    </source>
</evidence>
<dbReference type="EMBL" id="LANJ01000019">
    <property type="protein sequence ID" value="KKC37496.1"/>
    <property type="molecule type" value="Genomic_DNA"/>
</dbReference>
<dbReference type="InterPro" id="IPR036909">
    <property type="entry name" value="Cyt_c-like_dom_sf"/>
</dbReference>
<dbReference type="STRING" id="1293439.WH87_12905"/>
<organism evidence="6 7">
    <name type="scientific">Devosia epidermidihirudinis</name>
    <dbReference type="NCBI Taxonomy" id="1293439"/>
    <lineage>
        <taxon>Bacteria</taxon>
        <taxon>Pseudomonadati</taxon>
        <taxon>Pseudomonadota</taxon>
        <taxon>Alphaproteobacteria</taxon>
        <taxon>Hyphomicrobiales</taxon>
        <taxon>Devosiaceae</taxon>
        <taxon>Devosia</taxon>
    </lineage>
</organism>
<proteinExistence type="predicted"/>
<keyword evidence="1 4" id="KW-0349">Heme</keyword>
<evidence type="ECO:0000256" key="2">
    <source>
        <dbReference type="ARBA" id="ARBA00022723"/>
    </source>
</evidence>
<dbReference type="AlphaFoldDB" id="A0A0F5Q9T6"/>
<reference evidence="6 7" key="1">
    <citation type="submission" date="2015-03" db="EMBL/GenBank/DDBJ databases">
        <authorList>
            <person name="Lepp D."/>
            <person name="Hassan Y.I."/>
            <person name="Li X.-Z."/>
            <person name="Zhou T."/>
        </authorList>
    </citation>
    <scope>NUCLEOTIDE SEQUENCE [LARGE SCALE GENOMIC DNA]</scope>
    <source>
        <strain evidence="6 7">E84</strain>
    </source>
</reference>
<sequence length="128" mass="13992">MPSFVIASTTAYAEDNLPSASFTAAQAQRGHDQYRRNCLDCHGENLDDGEFGGAPLRGNSFRSKWFDSNADFLFDYMQAAMPPDRPGTLSDATYADILAYVLSRNNVAAGSAELPSNFDALAELMIRQ</sequence>
<dbReference type="PROSITE" id="PS51007">
    <property type="entry name" value="CYTC"/>
    <property type="match status" value="1"/>
</dbReference>
<dbReference type="GO" id="GO:0046872">
    <property type="term" value="F:metal ion binding"/>
    <property type="evidence" value="ECO:0007669"/>
    <property type="project" value="UniProtKB-KW"/>
</dbReference>
<keyword evidence="7" id="KW-1185">Reference proteome</keyword>
<keyword evidence="3 4" id="KW-0408">Iron</keyword>
<protein>
    <recommendedName>
        <fullName evidence="5">Cytochrome c domain-containing protein</fullName>
    </recommendedName>
</protein>
<name>A0A0F5Q9T6_9HYPH</name>
<dbReference type="GO" id="GO:0009055">
    <property type="term" value="F:electron transfer activity"/>
    <property type="evidence" value="ECO:0007669"/>
    <property type="project" value="InterPro"/>
</dbReference>
<dbReference type="GO" id="GO:0020037">
    <property type="term" value="F:heme binding"/>
    <property type="evidence" value="ECO:0007669"/>
    <property type="project" value="InterPro"/>
</dbReference>
<dbReference type="Gene3D" id="1.10.760.10">
    <property type="entry name" value="Cytochrome c-like domain"/>
    <property type="match status" value="1"/>
</dbReference>
<gene>
    <name evidence="6" type="ORF">WH87_12905</name>
</gene>
<dbReference type="SUPFAM" id="SSF46626">
    <property type="entry name" value="Cytochrome c"/>
    <property type="match status" value="1"/>
</dbReference>
<dbReference type="Proteomes" id="UP000033411">
    <property type="component" value="Unassembled WGS sequence"/>
</dbReference>